<gene>
    <name evidence="6" type="ORF">P4O66_000228</name>
</gene>
<organism evidence="6 7">
    <name type="scientific">Electrophorus voltai</name>
    <dbReference type="NCBI Taxonomy" id="2609070"/>
    <lineage>
        <taxon>Eukaryota</taxon>
        <taxon>Metazoa</taxon>
        <taxon>Chordata</taxon>
        <taxon>Craniata</taxon>
        <taxon>Vertebrata</taxon>
        <taxon>Euteleostomi</taxon>
        <taxon>Actinopterygii</taxon>
        <taxon>Neopterygii</taxon>
        <taxon>Teleostei</taxon>
        <taxon>Ostariophysi</taxon>
        <taxon>Gymnotiformes</taxon>
        <taxon>Gymnotoidei</taxon>
        <taxon>Gymnotidae</taxon>
        <taxon>Electrophorus</taxon>
    </lineage>
</organism>
<dbReference type="SMART" id="SM00413">
    <property type="entry name" value="ETS"/>
    <property type="match status" value="1"/>
</dbReference>
<dbReference type="SMART" id="SM00251">
    <property type="entry name" value="SAM_PNT"/>
    <property type="match status" value="1"/>
</dbReference>
<reference evidence="6" key="1">
    <citation type="submission" date="2023-03" db="EMBL/GenBank/DDBJ databases">
        <title>Electrophorus voltai genome.</title>
        <authorList>
            <person name="Bian C."/>
        </authorList>
    </citation>
    <scope>NUCLEOTIDE SEQUENCE</scope>
    <source>
        <strain evidence="6">CB-2022</strain>
        <tissue evidence="6">Muscle</tissue>
    </source>
</reference>
<dbReference type="PROSITE" id="PS51433">
    <property type="entry name" value="PNT"/>
    <property type="match status" value="1"/>
</dbReference>
<dbReference type="Gene3D" id="1.10.150.50">
    <property type="entry name" value="Transcription Factor, Ets-1"/>
    <property type="match status" value="1"/>
</dbReference>
<dbReference type="PROSITE" id="PS00346">
    <property type="entry name" value="ETS_DOMAIN_2"/>
    <property type="match status" value="1"/>
</dbReference>
<evidence type="ECO:0000256" key="2">
    <source>
        <dbReference type="ARBA" id="ARBA00023125"/>
    </source>
</evidence>
<evidence type="ECO:0000259" key="4">
    <source>
        <dbReference type="PROSITE" id="PS50061"/>
    </source>
</evidence>
<dbReference type="PANTHER" id="PTHR11849:SF188">
    <property type="entry name" value="PROTEIN C-ETS-2"/>
    <property type="match status" value="1"/>
</dbReference>
<dbReference type="EMBL" id="JAROKS010000010">
    <property type="protein sequence ID" value="KAK1800172.1"/>
    <property type="molecule type" value="Genomic_DNA"/>
</dbReference>
<dbReference type="InterPro" id="IPR036388">
    <property type="entry name" value="WH-like_DNA-bd_sf"/>
</dbReference>
<dbReference type="PROSITE" id="PS50061">
    <property type="entry name" value="ETS_DOMAIN_3"/>
    <property type="match status" value="1"/>
</dbReference>
<dbReference type="Proteomes" id="UP001239994">
    <property type="component" value="Unassembled WGS sequence"/>
</dbReference>
<keyword evidence="3" id="KW-0539">Nucleus</keyword>
<dbReference type="GO" id="GO:0005634">
    <property type="term" value="C:nucleus"/>
    <property type="evidence" value="ECO:0007669"/>
    <property type="project" value="UniProtKB-SubCell"/>
</dbReference>
<proteinExistence type="inferred from homology"/>
<dbReference type="AlphaFoldDB" id="A0AAD8ZIM8"/>
<comment type="caution">
    <text evidence="6">The sequence shown here is derived from an EMBL/GenBank/DDBJ whole genome shotgun (WGS) entry which is preliminary data.</text>
</comment>
<dbReference type="Pfam" id="PF19525">
    <property type="entry name" value="Ets1_N_flank"/>
    <property type="match status" value="1"/>
</dbReference>
<keyword evidence="7" id="KW-1185">Reference proteome</keyword>
<dbReference type="Pfam" id="PF02198">
    <property type="entry name" value="SAM_PNT"/>
    <property type="match status" value="1"/>
</dbReference>
<dbReference type="FunFam" id="1.10.150.50:FF:000014">
    <property type="entry name" value="Protein c-ets-1 isoform 1"/>
    <property type="match status" value="1"/>
</dbReference>
<evidence type="ECO:0000259" key="5">
    <source>
        <dbReference type="PROSITE" id="PS51433"/>
    </source>
</evidence>
<dbReference type="InterPro" id="IPR046328">
    <property type="entry name" value="ETS_fam"/>
</dbReference>
<sequence>MKFSSVGGVLELFILPGLRCPAREPLSCHPDQSMGFYPRICKQNEKFRTAKGSLRPKTSLRQKASFRPKASLKAKAWLRLKACLKSVHSVVLLLLSELNAWEPVCNGEAIPMCDLSMDQVIPLSSGYRCLKRQAAFELFEDPMSLFSGIYPSVEEEQAAQEVPSGLECVSQDLGPCSVPLLTPCSKAVMSQALKDSFNGFSKVQRICGISNNPRKWSKQHVQQWLHWASSEFSLTNVNFFKFDMSGQELCDLGKEGFLDLAPDFVGDILWEHLEQMMRACQESSEVTASSRPAPTASTWMSNNSVGFGLEDTQCALRVSEGSASLLRELFATPEEPTHMLSDQNFSVFPKPQLSTVNVGYISQEYSESKAAPRLTAPFSSHEQASVESVDSAEGAGVLRSWGSQSSLADAQRVPSHDSFDDEYSTATLGLGKQGVSFKDYVQEQSEPLEQGMPVIPAAVLAGFTGSGPIQLWQFLLELLTDTSCQSIISWTGDGWEFKLFDPDEVARRWGRRKNKPKMNYEKLSRGLRYYYDKNIIHKTMGKRYVYRFVCDLQNLLGYAAEELHGMLGVQPDTED</sequence>
<dbReference type="PANTHER" id="PTHR11849">
    <property type="entry name" value="ETS"/>
    <property type="match status" value="1"/>
</dbReference>
<evidence type="ECO:0008006" key="8">
    <source>
        <dbReference type="Google" id="ProtNLM"/>
    </source>
</evidence>
<protein>
    <recommendedName>
        <fullName evidence="8">Protein C-ets-2</fullName>
    </recommendedName>
</protein>
<evidence type="ECO:0000313" key="7">
    <source>
        <dbReference type="Proteomes" id="UP001239994"/>
    </source>
</evidence>
<comment type="similarity">
    <text evidence="1 3">Belongs to the ETS family.</text>
</comment>
<feature type="domain" description="PNT" evidence="5">
    <location>
        <begin position="195"/>
        <end position="280"/>
    </location>
</feature>
<dbReference type="Pfam" id="PF00178">
    <property type="entry name" value="Ets"/>
    <property type="match status" value="1"/>
</dbReference>
<dbReference type="InterPro" id="IPR045688">
    <property type="entry name" value="Ets1_N_flank"/>
</dbReference>
<comment type="subcellular location">
    <subcellularLocation>
        <location evidence="3">Nucleus</location>
    </subcellularLocation>
</comment>
<feature type="domain" description="ETS" evidence="4">
    <location>
        <begin position="469"/>
        <end position="549"/>
    </location>
</feature>
<evidence type="ECO:0000256" key="3">
    <source>
        <dbReference type="RuleBase" id="RU004019"/>
    </source>
</evidence>
<dbReference type="InterPro" id="IPR003118">
    <property type="entry name" value="Pointed_dom"/>
</dbReference>
<accession>A0AAD8ZIM8</accession>
<dbReference type="GO" id="GO:0000981">
    <property type="term" value="F:DNA-binding transcription factor activity, RNA polymerase II-specific"/>
    <property type="evidence" value="ECO:0007669"/>
    <property type="project" value="TreeGrafter"/>
</dbReference>
<dbReference type="InterPro" id="IPR000418">
    <property type="entry name" value="Ets_dom"/>
</dbReference>
<dbReference type="SUPFAM" id="SSF46785">
    <property type="entry name" value="Winged helix' DNA-binding domain"/>
    <property type="match status" value="1"/>
</dbReference>
<dbReference type="PRINTS" id="PR00454">
    <property type="entry name" value="ETSDOMAIN"/>
</dbReference>
<evidence type="ECO:0000256" key="1">
    <source>
        <dbReference type="ARBA" id="ARBA00005562"/>
    </source>
</evidence>
<evidence type="ECO:0000313" key="6">
    <source>
        <dbReference type="EMBL" id="KAK1800172.1"/>
    </source>
</evidence>
<dbReference type="SUPFAM" id="SSF47769">
    <property type="entry name" value="SAM/Pointed domain"/>
    <property type="match status" value="1"/>
</dbReference>
<dbReference type="GO" id="GO:0043565">
    <property type="term" value="F:sequence-specific DNA binding"/>
    <property type="evidence" value="ECO:0007669"/>
    <property type="project" value="InterPro"/>
</dbReference>
<dbReference type="InterPro" id="IPR013761">
    <property type="entry name" value="SAM/pointed_sf"/>
</dbReference>
<dbReference type="PROSITE" id="PS00345">
    <property type="entry name" value="ETS_DOMAIN_1"/>
    <property type="match status" value="1"/>
</dbReference>
<dbReference type="FunFam" id="1.10.10.10:FF:000097">
    <property type="entry name" value="Protein c-ets-1 isoform 1"/>
    <property type="match status" value="1"/>
</dbReference>
<dbReference type="Gene3D" id="1.10.10.10">
    <property type="entry name" value="Winged helix-like DNA-binding domain superfamily/Winged helix DNA-binding domain"/>
    <property type="match status" value="1"/>
</dbReference>
<keyword evidence="2 3" id="KW-0238">DNA-binding</keyword>
<dbReference type="GO" id="GO:0030154">
    <property type="term" value="P:cell differentiation"/>
    <property type="evidence" value="ECO:0007669"/>
    <property type="project" value="TreeGrafter"/>
</dbReference>
<name>A0AAD8ZIM8_9TELE</name>
<dbReference type="InterPro" id="IPR036390">
    <property type="entry name" value="WH_DNA-bd_sf"/>
</dbReference>